<dbReference type="InterPro" id="IPR036328">
    <property type="entry name" value="MliC_sf"/>
</dbReference>
<dbReference type="PROSITE" id="PS51257">
    <property type="entry name" value="PROKAR_LIPOPROTEIN"/>
    <property type="match status" value="1"/>
</dbReference>
<keyword evidence="3" id="KW-0564">Palmitate</keyword>
<keyword evidence="1 5" id="KW-0732">Signal</keyword>
<dbReference type="SUPFAM" id="SSF141488">
    <property type="entry name" value="YdhA-like"/>
    <property type="match status" value="1"/>
</dbReference>
<gene>
    <name evidence="7" type="ORF">ACFSCV_17205</name>
</gene>
<dbReference type="RefSeq" id="WP_378800813.1">
    <property type="nucleotide sequence ID" value="NZ_JBHUER010000011.1"/>
</dbReference>
<evidence type="ECO:0000313" key="7">
    <source>
        <dbReference type="EMBL" id="MFD1704747.1"/>
    </source>
</evidence>
<dbReference type="Proteomes" id="UP001597308">
    <property type="component" value="Unassembled WGS sequence"/>
</dbReference>
<dbReference type="Gene3D" id="2.40.128.200">
    <property type="match status" value="1"/>
</dbReference>
<name>A0ABW4K9C0_9HYPH</name>
<accession>A0ABW4K9C0</accession>
<evidence type="ECO:0000256" key="3">
    <source>
        <dbReference type="ARBA" id="ARBA00023139"/>
    </source>
</evidence>
<protein>
    <submittedName>
        <fullName evidence="7">MliC family protein</fullName>
    </submittedName>
</protein>
<evidence type="ECO:0000256" key="1">
    <source>
        <dbReference type="ARBA" id="ARBA00022729"/>
    </source>
</evidence>
<feature type="domain" description="C-type lysozyme inhibitor" evidence="6">
    <location>
        <begin position="41"/>
        <end position="104"/>
    </location>
</feature>
<evidence type="ECO:0000256" key="2">
    <source>
        <dbReference type="ARBA" id="ARBA00023136"/>
    </source>
</evidence>
<sequence length="110" mass="11156">MHARNALFLAPLVALALTGCAGDPRPAPPQAAAAATSTARYACDDGGFLSIRFLPDAAAVTMVDGSTATLARRAAASGLWYASGDFELRGSGDVAVWTARGSRPTSCLAT</sequence>
<feature type="chain" id="PRO_5045497699" evidence="5">
    <location>
        <begin position="22"/>
        <end position="110"/>
    </location>
</feature>
<evidence type="ECO:0000256" key="5">
    <source>
        <dbReference type="SAM" id="SignalP"/>
    </source>
</evidence>
<keyword evidence="2" id="KW-0472">Membrane</keyword>
<organism evidence="7 8">
    <name type="scientific">Methylopila henanensis</name>
    <dbReference type="NCBI Taxonomy" id="873516"/>
    <lineage>
        <taxon>Bacteria</taxon>
        <taxon>Pseudomonadati</taxon>
        <taxon>Pseudomonadota</taxon>
        <taxon>Alphaproteobacteria</taxon>
        <taxon>Hyphomicrobiales</taxon>
        <taxon>Methylopilaceae</taxon>
        <taxon>Methylopila</taxon>
    </lineage>
</organism>
<keyword evidence="4" id="KW-0449">Lipoprotein</keyword>
<evidence type="ECO:0000313" key="8">
    <source>
        <dbReference type="Proteomes" id="UP001597308"/>
    </source>
</evidence>
<comment type="caution">
    <text evidence="7">The sequence shown here is derived from an EMBL/GenBank/DDBJ whole genome shotgun (WGS) entry which is preliminary data.</text>
</comment>
<reference evidence="8" key="1">
    <citation type="journal article" date="2019" name="Int. J. Syst. Evol. Microbiol.">
        <title>The Global Catalogue of Microorganisms (GCM) 10K type strain sequencing project: providing services to taxonomists for standard genome sequencing and annotation.</title>
        <authorList>
            <consortium name="The Broad Institute Genomics Platform"/>
            <consortium name="The Broad Institute Genome Sequencing Center for Infectious Disease"/>
            <person name="Wu L."/>
            <person name="Ma J."/>
        </authorList>
    </citation>
    <scope>NUCLEOTIDE SEQUENCE [LARGE SCALE GENOMIC DNA]</scope>
    <source>
        <strain evidence="8">KCTC 23707</strain>
    </source>
</reference>
<feature type="signal peptide" evidence="5">
    <location>
        <begin position="1"/>
        <end position="21"/>
    </location>
</feature>
<dbReference type="InterPro" id="IPR018660">
    <property type="entry name" value="MliC"/>
</dbReference>
<evidence type="ECO:0000259" key="6">
    <source>
        <dbReference type="Pfam" id="PF09864"/>
    </source>
</evidence>
<keyword evidence="8" id="KW-1185">Reference proteome</keyword>
<evidence type="ECO:0000256" key="4">
    <source>
        <dbReference type="ARBA" id="ARBA00023288"/>
    </source>
</evidence>
<proteinExistence type="predicted"/>
<dbReference type="EMBL" id="JBHUER010000011">
    <property type="protein sequence ID" value="MFD1704747.1"/>
    <property type="molecule type" value="Genomic_DNA"/>
</dbReference>
<dbReference type="Pfam" id="PF09864">
    <property type="entry name" value="MliC"/>
    <property type="match status" value="1"/>
</dbReference>